<dbReference type="Proteomes" id="UP000818029">
    <property type="component" value="Chromosome A01"/>
</dbReference>
<evidence type="ECO:0000313" key="3">
    <source>
        <dbReference type="RefSeq" id="XP_016722616.1"/>
    </source>
</evidence>
<organism evidence="2 3">
    <name type="scientific">Gossypium hirsutum</name>
    <name type="common">Upland cotton</name>
    <name type="synonym">Gossypium mexicanum</name>
    <dbReference type="NCBI Taxonomy" id="3635"/>
    <lineage>
        <taxon>Eukaryota</taxon>
        <taxon>Viridiplantae</taxon>
        <taxon>Streptophyta</taxon>
        <taxon>Embryophyta</taxon>
        <taxon>Tracheophyta</taxon>
        <taxon>Spermatophyta</taxon>
        <taxon>Magnoliopsida</taxon>
        <taxon>eudicotyledons</taxon>
        <taxon>Gunneridae</taxon>
        <taxon>Pentapetalae</taxon>
        <taxon>rosids</taxon>
        <taxon>malvids</taxon>
        <taxon>Malvales</taxon>
        <taxon>Malvaceae</taxon>
        <taxon>Malvoideae</taxon>
        <taxon>Gossypium</taxon>
    </lineage>
</organism>
<sequence length="138" mass="14892">MELNETTSFPRYHKCLKFFYPHLNPRSKKNESSPTLLCLADSKDSSVPNAPPPRHGSRLENKGSKMRPSVRIHAGERVSDGRNRRYGEGQLACGAACGAAYGGTERPWGCTAAEGCSAKVETLGFPVGVLILGLVFLG</sequence>
<name>A0A1U8M732_GOSHI</name>
<keyword evidence="2" id="KW-1185">Reference proteome</keyword>
<feature type="compositionally biased region" description="Basic and acidic residues" evidence="1">
    <location>
        <begin position="73"/>
        <end position="83"/>
    </location>
</feature>
<proteinExistence type="predicted"/>
<feature type="region of interest" description="Disordered" evidence="1">
    <location>
        <begin position="40"/>
        <end position="83"/>
    </location>
</feature>
<evidence type="ECO:0000313" key="2">
    <source>
        <dbReference type="Proteomes" id="UP000818029"/>
    </source>
</evidence>
<reference evidence="3" key="2">
    <citation type="submission" date="2025-08" db="UniProtKB">
        <authorList>
            <consortium name="RefSeq"/>
        </authorList>
    </citation>
    <scope>IDENTIFICATION</scope>
</reference>
<evidence type="ECO:0000256" key="1">
    <source>
        <dbReference type="SAM" id="MobiDB-lite"/>
    </source>
</evidence>
<dbReference type="GeneID" id="107934648"/>
<dbReference type="RefSeq" id="XP_016722616.1">
    <property type="nucleotide sequence ID" value="XM_016867127.1"/>
</dbReference>
<accession>A0A1U8M732</accession>
<reference evidence="2" key="1">
    <citation type="journal article" date="2020" name="Nat. Genet.">
        <title>Genomic diversifications of five Gossypium allopolyploid species and their impact on cotton improvement.</title>
        <authorList>
            <person name="Chen Z.J."/>
            <person name="Sreedasyam A."/>
            <person name="Ando A."/>
            <person name="Song Q."/>
            <person name="De Santiago L.M."/>
            <person name="Hulse-Kemp A.M."/>
            <person name="Ding M."/>
            <person name="Ye W."/>
            <person name="Kirkbride R.C."/>
            <person name="Jenkins J."/>
            <person name="Plott C."/>
            <person name="Lovell J."/>
            <person name="Lin Y.M."/>
            <person name="Vaughn R."/>
            <person name="Liu B."/>
            <person name="Simpson S."/>
            <person name="Scheffler B.E."/>
            <person name="Wen L."/>
            <person name="Saski C.A."/>
            <person name="Grover C.E."/>
            <person name="Hu G."/>
            <person name="Conover J.L."/>
            <person name="Carlson J.W."/>
            <person name="Shu S."/>
            <person name="Boston L.B."/>
            <person name="Williams M."/>
            <person name="Peterson D.G."/>
            <person name="McGee K."/>
            <person name="Jones D.C."/>
            <person name="Wendel J.F."/>
            <person name="Stelly D.M."/>
            <person name="Grimwood J."/>
            <person name="Schmutz J."/>
        </authorList>
    </citation>
    <scope>NUCLEOTIDE SEQUENCE [LARGE SCALE GENOMIC DNA]</scope>
    <source>
        <strain evidence="2">cv. TM-1</strain>
    </source>
</reference>
<gene>
    <name evidence="3" type="primary">LOC107934648</name>
</gene>
<dbReference type="KEGG" id="ghi:107934648"/>
<dbReference type="AlphaFoldDB" id="A0A1U8M732"/>
<dbReference type="PaxDb" id="3635-A0A1U8M732"/>
<protein>
    <submittedName>
        <fullName evidence="3">Uncharacterized protein</fullName>
    </submittedName>
</protein>